<dbReference type="Pfam" id="PF22028">
    <property type="entry name" value="DUF6934"/>
    <property type="match status" value="1"/>
</dbReference>
<protein>
    <submittedName>
        <fullName evidence="2">Uncharacterized protein</fullName>
    </submittedName>
</protein>
<reference evidence="1 4" key="1">
    <citation type="submission" date="2016-11" db="EMBL/GenBank/DDBJ databases">
        <title>Whole genomes of Flavobacteriaceae.</title>
        <authorList>
            <person name="Stine C."/>
            <person name="Li C."/>
            <person name="Tadesse D."/>
        </authorList>
    </citation>
    <scope>NUCLEOTIDE SEQUENCE [LARGE SCALE GENOMIC DNA]</scope>
    <source>
        <strain evidence="1 4">DSM 21068</strain>
    </source>
</reference>
<reference evidence="2" key="3">
    <citation type="submission" date="2017-01" db="EMBL/GenBank/DDBJ databases">
        <authorList>
            <person name="Mah S.A."/>
            <person name="Swanson W.J."/>
            <person name="Moy G.W."/>
            <person name="Vacquier V.D."/>
        </authorList>
    </citation>
    <scope>NUCLEOTIDE SEQUENCE [LARGE SCALE GENOMIC DNA]</scope>
    <source>
        <strain evidence="2">DSM 21068</strain>
    </source>
</reference>
<dbReference type="EMBL" id="FTOJ01000008">
    <property type="protein sequence ID" value="SIS99415.1"/>
    <property type="molecule type" value="Genomic_DNA"/>
</dbReference>
<dbReference type="Proteomes" id="UP000238314">
    <property type="component" value="Unassembled WGS sequence"/>
</dbReference>
<name>A0A1N7NLZ6_9FLAO</name>
<dbReference type="InterPro" id="IPR053865">
    <property type="entry name" value="DUF6934"/>
</dbReference>
<organism evidence="2 3">
    <name type="scientific">Chryseobacterium piscicola</name>
    <dbReference type="NCBI Taxonomy" id="551459"/>
    <lineage>
        <taxon>Bacteria</taxon>
        <taxon>Pseudomonadati</taxon>
        <taxon>Bacteroidota</taxon>
        <taxon>Flavobacteriia</taxon>
        <taxon>Flavobacteriales</taxon>
        <taxon>Weeksellaceae</taxon>
        <taxon>Chryseobacterium group</taxon>
        <taxon>Chryseobacterium</taxon>
    </lineage>
</organism>
<sequence length="147" mass="17092">MHLPKYPLNSSDKMMTFEFISEGDKGLIHKLVRFQSTNLKDVYNLAFGDKNYLTGDIDDKVISNNGDSEKVLASVVATLYAFTDKYSEVWIYATGSTKSRTRLYRMGITKFYTEVKKDFEIYGQLEDDWEEFKIGTEYDGFLVKRKK</sequence>
<proteinExistence type="predicted"/>
<accession>A0A1N7NLZ6</accession>
<keyword evidence="4" id="KW-1185">Reference proteome</keyword>
<dbReference type="STRING" id="551459.SAMN05421796_108148"/>
<evidence type="ECO:0000313" key="2">
    <source>
        <dbReference type="EMBL" id="SIS99415.1"/>
    </source>
</evidence>
<dbReference type="Proteomes" id="UP000186246">
    <property type="component" value="Unassembled WGS sequence"/>
</dbReference>
<evidence type="ECO:0000313" key="3">
    <source>
        <dbReference type="Proteomes" id="UP000186246"/>
    </source>
</evidence>
<reference evidence="3" key="2">
    <citation type="submission" date="2017-01" db="EMBL/GenBank/DDBJ databases">
        <authorList>
            <person name="Varghese N."/>
            <person name="Submissions S."/>
        </authorList>
    </citation>
    <scope>NUCLEOTIDE SEQUENCE [LARGE SCALE GENOMIC DNA]</scope>
    <source>
        <strain evidence="3">DSM 21068</strain>
    </source>
</reference>
<dbReference type="EMBL" id="MUGO01000024">
    <property type="protein sequence ID" value="PQA90423.1"/>
    <property type="molecule type" value="Genomic_DNA"/>
</dbReference>
<dbReference type="RefSeq" id="WP_076452357.1">
    <property type="nucleotide sequence ID" value="NZ_FTOJ01000008.1"/>
</dbReference>
<gene>
    <name evidence="1" type="ORF">B0A70_13880</name>
    <name evidence="2" type="ORF">SAMN05421796_108148</name>
</gene>
<evidence type="ECO:0000313" key="1">
    <source>
        <dbReference type="EMBL" id="PQA90423.1"/>
    </source>
</evidence>
<evidence type="ECO:0000313" key="4">
    <source>
        <dbReference type="Proteomes" id="UP000238314"/>
    </source>
</evidence>
<dbReference type="AlphaFoldDB" id="A0A1N7NLZ6"/>